<dbReference type="AlphaFoldDB" id="A0A3A3YQR6"/>
<dbReference type="SUPFAM" id="SSF53474">
    <property type="entry name" value="alpha/beta-Hydrolases"/>
    <property type="match status" value="1"/>
</dbReference>
<keyword evidence="1 3" id="KW-0378">Hydrolase</keyword>
<dbReference type="EMBL" id="QZEZ01000014">
    <property type="protein sequence ID" value="RJK92546.1"/>
    <property type="molecule type" value="Genomic_DNA"/>
</dbReference>
<evidence type="ECO:0000313" key="3">
    <source>
        <dbReference type="EMBL" id="RJK92546.1"/>
    </source>
</evidence>
<evidence type="ECO:0000313" key="4">
    <source>
        <dbReference type="Proteomes" id="UP000265614"/>
    </source>
</evidence>
<dbReference type="PANTHER" id="PTHR48081:SF8">
    <property type="entry name" value="ALPHA_BETA HYDROLASE FOLD-3 DOMAIN-CONTAINING PROTEIN-RELATED"/>
    <property type="match status" value="1"/>
</dbReference>
<keyword evidence="4" id="KW-1185">Reference proteome</keyword>
<dbReference type="Pfam" id="PF07859">
    <property type="entry name" value="Abhydrolase_3"/>
    <property type="match status" value="1"/>
</dbReference>
<dbReference type="PANTHER" id="PTHR48081">
    <property type="entry name" value="AB HYDROLASE SUPERFAMILY PROTEIN C4A8.06C"/>
    <property type="match status" value="1"/>
</dbReference>
<accession>A0A3A3YQR6</accession>
<dbReference type="InterPro" id="IPR050300">
    <property type="entry name" value="GDXG_lipolytic_enzyme"/>
</dbReference>
<dbReference type="InterPro" id="IPR013094">
    <property type="entry name" value="AB_hydrolase_3"/>
</dbReference>
<dbReference type="OrthoDB" id="9803828at2"/>
<dbReference type="Gene3D" id="3.40.50.1820">
    <property type="entry name" value="alpha/beta hydrolase"/>
    <property type="match status" value="1"/>
</dbReference>
<dbReference type="GO" id="GO:0016787">
    <property type="term" value="F:hydrolase activity"/>
    <property type="evidence" value="ECO:0007669"/>
    <property type="project" value="UniProtKB-KW"/>
</dbReference>
<reference evidence="3 4" key="1">
    <citation type="submission" date="2018-09" db="EMBL/GenBank/DDBJ databases">
        <title>YIM 75000 draft genome.</title>
        <authorList>
            <person name="Tang S."/>
            <person name="Feng Y."/>
        </authorList>
    </citation>
    <scope>NUCLEOTIDE SEQUENCE [LARGE SCALE GENOMIC DNA]</scope>
    <source>
        <strain evidence="3 4">YIM 75000</strain>
    </source>
</reference>
<evidence type="ECO:0000256" key="1">
    <source>
        <dbReference type="ARBA" id="ARBA00022801"/>
    </source>
</evidence>
<dbReference type="InterPro" id="IPR029058">
    <property type="entry name" value="AB_hydrolase_fold"/>
</dbReference>
<dbReference type="Proteomes" id="UP000265614">
    <property type="component" value="Unassembled WGS sequence"/>
</dbReference>
<comment type="caution">
    <text evidence="3">The sequence shown here is derived from an EMBL/GenBank/DDBJ whole genome shotgun (WGS) entry which is preliminary data.</text>
</comment>
<name>A0A3A3YQR6_9ACTN</name>
<organism evidence="3 4">
    <name type="scientific">Vallicoccus soli</name>
    <dbReference type="NCBI Taxonomy" id="2339232"/>
    <lineage>
        <taxon>Bacteria</taxon>
        <taxon>Bacillati</taxon>
        <taxon>Actinomycetota</taxon>
        <taxon>Actinomycetes</taxon>
        <taxon>Motilibacterales</taxon>
        <taxon>Vallicoccaceae</taxon>
        <taxon>Vallicoccus</taxon>
    </lineage>
</organism>
<gene>
    <name evidence="3" type="ORF">D5H78_18850</name>
</gene>
<feature type="domain" description="Alpha/beta hydrolase fold-3" evidence="2">
    <location>
        <begin position="74"/>
        <end position="285"/>
    </location>
</feature>
<proteinExistence type="predicted"/>
<sequence>MASWQMQTLALLLRATRKPRMATAERARQRMARPKGPSVPPEEITSRYAVSERRVGDFTCYTVAPPGGDFTHAVLYLHGGSYINEITSQHWSFIARLVEAGARAEVPIYGLAPQHTYREAYPLLIDVYRDLLGDLGSDDAEARAGGSDGVGVSVVGDSAGAGLALGFAQSLQAARLPQPRQLVLLSPWLDLTLSNPDILRVQRRDPWLSRVGLLEVAKAWSGGDDPTDFRLSPLNGPLAGLPPVAIYVGTRDILHPDAVKLRDRLEAAGVPVRLEVAKGAFHVYVLAPVPEGRRAASTIVRDLAPAGSR</sequence>
<evidence type="ECO:0000259" key="2">
    <source>
        <dbReference type="Pfam" id="PF07859"/>
    </source>
</evidence>
<protein>
    <submittedName>
        <fullName evidence="3">Alpha/beta hydrolase</fullName>
    </submittedName>
</protein>